<dbReference type="KEGG" id="nau:109209277"/>
<sequence>MEEEGLRERGSPVVVYLHGLDNEFDWWYCIDVPLTKDPLLTKDDDNSGQPIILPMKKISPVAKLNPVIYGSAGNWAVIGDDIYYAGGSLCVGLSGSIPNEKLVKHSMTQSDPAVWKYLYMYAYDVCVKRWFQSPCLIDQFPSLSSHGHPPPSPILVGLPQDGKFVVFLPEEPEPGLMMMACLKVERSLQSI</sequence>
<evidence type="ECO:0000313" key="2">
    <source>
        <dbReference type="Proteomes" id="UP000187609"/>
    </source>
</evidence>
<reference evidence="1" key="1">
    <citation type="submission" date="2016-11" db="EMBL/GenBank/DDBJ databases">
        <title>The genome of Nicotiana attenuata.</title>
        <authorList>
            <person name="Xu S."/>
            <person name="Brockmoeller T."/>
            <person name="Gaquerel E."/>
            <person name="Navarro A."/>
            <person name="Kuhl H."/>
            <person name="Gase K."/>
            <person name="Ling Z."/>
            <person name="Zhou W."/>
            <person name="Kreitzer C."/>
            <person name="Stanke M."/>
            <person name="Tang H."/>
            <person name="Lyons E."/>
            <person name="Pandey P."/>
            <person name="Pandey S.P."/>
            <person name="Timmermann B."/>
            <person name="Baldwin I.T."/>
        </authorList>
    </citation>
    <scope>NUCLEOTIDE SEQUENCE [LARGE SCALE GENOMIC DNA]</scope>
    <source>
        <strain evidence="1">UT</strain>
    </source>
</reference>
<gene>
    <name evidence="1" type="ORF">A4A49_11675</name>
</gene>
<name>A0A314KNS2_NICAT</name>
<protein>
    <submittedName>
        <fullName evidence="1">Uncharacterized protein</fullName>
    </submittedName>
</protein>
<dbReference type="AlphaFoldDB" id="A0A314KNS2"/>
<dbReference type="EMBL" id="MJEQ01001378">
    <property type="protein sequence ID" value="OIT30996.1"/>
    <property type="molecule type" value="Genomic_DNA"/>
</dbReference>
<dbReference type="OrthoDB" id="10565339at2759"/>
<organism evidence="1 2">
    <name type="scientific">Nicotiana attenuata</name>
    <name type="common">Coyote tobacco</name>
    <dbReference type="NCBI Taxonomy" id="49451"/>
    <lineage>
        <taxon>Eukaryota</taxon>
        <taxon>Viridiplantae</taxon>
        <taxon>Streptophyta</taxon>
        <taxon>Embryophyta</taxon>
        <taxon>Tracheophyta</taxon>
        <taxon>Spermatophyta</taxon>
        <taxon>Magnoliopsida</taxon>
        <taxon>eudicotyledons</taxon>
        <taxon>Gunneridae</taxon>
        <taxon>Pentapetalae</taxon>
        <taxon>asterids</taxon>
        <taxon>lamiids</taxon>
        <taxon>Solanales</taxon>
        <taxon>Solanaceae</taxon>
        <taxon>Nicotianoideae</taxon>
        <taxon>Nicotianeae</taxon>
        <taxon>Nicotiana</taxon>
    </lineage>
</organism>
<accession>A0A314KNS2</accession>
<keyword evidence="2" id="KW-1185">Reference proteome</keyword>
<dbReference type="Gramene" id="OIT30996">
    <property type="protein sequence ID" value="OIT30996"/>
    <property type="gene ID" value="A4A49_11675"/>
</dbReference>
<evidence type="ECO:0000313" key="1">
    <source>
        <dbReference type="EMBL" id="OIT30996.1"/>
    </source>
</evidence>
<proteinExistence type="predicted"/>
<dbReference type="Proteomes" id="UP000187609">
    <property type="component" value="Unassembled WGS sequence"/>
</dbReference>
<comment type="caution">
    <text evidence="1">The sequence shown here is derived from an EMBL/GenBank/DDBJ whole genome shotgun (WGS) entry which is preliminary data.</text>
</comment>